<comment type="caution">
    <text evidence="6">The sequence shown here is derived from an EMBL/GenBank/DDBJ whole genome shotgun (WGS) entry which is preliminary data.</text>
</comment>
<reference evidence="7" key="1">
    <citation type="submission" date="2017-07" db="EMBL/GenBank/DDBJ databases">
        <title>Comparative genome mining reveals phylogenetic distribution patterns of secondary metabolites in Amycolatopsis.</title>
        <authorList>
            <person name="Adamek M."/>
            <person name="Alanjary M."/>
            <person name="Sales-Ortells H."/>
            <person name="Goodfellow M."/>
            <person name="Bull A.T."/>
            <person name="Kalinowski J."/>
            <person name="Ziemert N."/>
        </authorList>
    </citation>
    <scope>NUCLEOTIDE SEQUENCE [LARGE SCALE GENOMIC DNA]</scope>
    <source>
        <strain evidence="7">H5</strain>
    </source>
</reference>
<sequence length="447" mass="47235">MVNDDFAARLKLALTGATDTSLVYLGNFEVERQWAVGERSLPRVSSAASGAMVGHMDEFTLLLAGAGDHVVLKAAPDPDYLAYLKGLGLELPTVHVASGTDARQSVTEDALGDPDLLVTLSELAARGCRLVAHGVSTAEEDLARATGLPLAAPDSATCKSVNSKVYSRAVADELGLRQPAGWGCSTVAELAAAVGECRALLAAGRRIGVKEAFGVSGKGIAVVDDERRLDRLHRMIVRGAEAGRVSFVIEEWVAKAADLNYQFTVSKDGSVRFDFVKEAITERGVHKGHRMPADLPAGTLEEIRDAAELLGGRLAADGYFGVAGVDAFVDPDGGLYPVIEINARHNMSTYQVPLQEKLIGPAQVALARYYPLPLERPLPFGEVNRMLDGLMLAHSGGTGLVVNNFATVNAGAGSGSFEGRLYGVVVADTTEELAAIDQRITERLGEG</sequence>
<dbReference type="GO" id="GO:0046872">
    <property type="term" value="F:metal ion binding"/>
    <property type="evidence" value="ECO:0007669"/>
    <property type="project" value="InterPro"/>
</dbReference>
<evidence type="ECO:0000259" key="5">
    <source>
        <dbReference type="PROSITE" id="PS50975"/>
    </source>
</evidence>
<evidence type="ECO:0000313" key="7">
    <source>
        <dbReference type="Proteomes" id="UP000215199"/>
    </source>
</evidence>
<accession>A0A229T2N4</accession>
<dbReference type="OrthoDB" id="20966at2"/>
<dbReference type="InterPro" id="IPR040754">
    <property type="entry name" value="PreAtp-grasp"/>
</dbReference>
<dbReference type="InterPro" id="IPR003135">
    <property type="entry name" value="ATP-grasp_carboxylate-amine"/>
</dbReference>
<dbReference type="PROSITE" id="PS50975">
    <property type="entry name" value="ATP_GRASP"/>
    <property type="match status" value="1"/>
</dbReference>
<dbReference type="PANTHER" id="PTHR43055">
    <property type="entry name" value="FORMATE-DEPENDENT PHOSPHORIBOSYLGLYCINAMIDE FORMYLTRANSFERASE"/>
    <property type="match status" value="1"/>
</dbReference>
<evidence type="ECO:0000256" key="1">
    <source>
        <dbReference type="ARBA" id="ARBA00022598"/>
    </source>
</evidence>
<keyword evidence="2 4" id="KW-0547">Nucleotide-binding</keyword>
<dbReference type="Pfam" id="PF02222">
    <property type="entry name" value="ATP-grasp"/>
    <property type="match status" value="1"/>
</dbReference>
<evidence type="ECO:0000256" key="2">
    <source>
        <dbReference type="ARBA" id="ARBA00022741"/>
    </source>
</evidence>
<dbReference type="InterPro" id="IPR011761">
    <property type="entry name" value="ATP-grasp"/>
</dbReference>
<keyword evidence="3 4" id="KW-0067">ATP-binding</keyword>
<dbReference type="Gene3D" id="3.30.470.20">
    <property type="entry name" value="ATP-grasp fold, B domain"/>
    <property type="match status" value="1"/>
</dbReference>
<dbReference type="AlphaFoldDB" id="A0A229T2N4"/>
<keyword evidence="7" id="KW-1185">Reference proteome</keyword>
<dbReference type="SUPFAM" id="SSF56059">
    <property type="entry name" value="Glutathione synthetase ATP-binding domain-like"/>
    <property type="match status" value="1"/>
</dbReference>
<dbReference type="GO" id="GO:0016874">
    <property type="term" value="F:ligase activity"/>
    <property type="evidence" value="ECO:0007669"/>
    <property type="project" value="UniProtKB-KW"/>
</dbReference>
<keyword evidence="1" id="KW-0436">Ligase</keyword>
<dbReference type="Pfam" id="PF18604">
    <property type="entry name" value="PreAtp-grasp"/>
    <property type="match status" value="1"/>
</dbReference>
<protein>
    <recommendedName>
        <fullName evidence="5">ATP-grasp domain-containing protein</fullName>
    </recommendedName>
</protein>
<name>A0A229T2N4_9PSEU</name>
<dbReference type="GO" id="GO:0005524">
    <property type="term" value="F:ATP binding"/>
    <property type="evidence" value="ECO:0007669"/>
    <property type="project" value="UniProtKB-UniRule"/>
</dbReference>
<evidence type="ECO:0000256" key="3">
    <source>
        <dbReference type="ARBA" id="ARBA00022840"/>
    </source>
</evidence>
<evidence type="ECO:0000256" key="4">
    <source>
        <dbReference type="PROSITE-ProRule" id="PRU00409"/>
    </source>
</evidence>
<dbReference type="PANTHER" id="PTHR43055:SF1">
    <property type="entry name" value="FORMATE-DEPENDENT PHOSPHORIBOSYLGLYCINAMIDE FORMYLTRANSFERASE"/>
    <property type="match status" value="1"/>
</dbReference>
<feature type="domain" description="ATP-grasp" evidence="5">
    <location>
        <begin position="168"/>
        <end position="370"/>
    </location>
</feature>
<dbReference type="RefSeq" id="WP_093949606.1">
    <property type="nucleotide sequence ID" value="NZ_NMUL01000023.1"/>
</dbReference>
<gene>
    <name evidence="6" type="ORF">CF165_22890</name>
</gene>
<dbReference type="EMBL" id="NMUL01000023">
    <property type="protein sequence ID" value="OXM65201.1"/>
    <property type="molecule type" value="Genomic_DNA"/>
</dbReference>
<evidence type="ECO:0000313" key="6">
    <source>
        <dbReference type="EMBL" id="OXM65201.1"/>
    </source>
</evidence>
<dbReference type="Proteomes" id="UP000215199">
    <property type="component" value="Unassembled WGS sequence"/>
</dbReference>
<dbReference type="GO" id="GO:0005829">
    <property type="term" value="C:cytosol"/>
    <property type="evidence" value="ECO:0007669"/>
    <property type="project" value="TreeGrafter"/>
</dbReference>
<proteinExistence type="predicted"/>
<organism evidence="6 7">
    <name type="scientific">Amycolatopsis vastitatis</name>
    <dbReference type="NCBI Taxonomy" id="1905142"/>
    <lineage>
        <taxon>Bacteria</taxon>
        <taxon>Bacillati</taxon>
        <taxon>Actinomycetota</taxon>
        <taxon>Actinomycetes</taxon>
        <taxon>Pseudonocardiales</taxon>
        <taxon>Pseudonocardiaceae</taxon>
        <taxon>Amycolatopsis</taxon>
    </lineage>
</organism>